<dbReference type="AlphaFoldDB" id="A0A8T9QES8"/>
<accession>A0A8T9QES8</accession>
<protein>
    <submittedName>
        <fullName evidence="1">Uncharacterized protein</fullName>
    </submittedName>
</protein>
<evidence type="ECO:0000313" key="1">
    <source>
        <dbReference type="EMBL" id="UOQ74059.1"/>
    </source>
</evidence>
<dbReference type="RefSeq" id="WP_244677403.1">
    <property type="nucleotide sequence ID" value="NZ_CP095046.1"/>
</dbReference>
<name>A0A8T9QES8_9BACT</name>
<reference evidence="1" key="1">
    <citation type="submission" date="2022-04" db="EMBL/GenBank/DDBJ databases">
        <title>Hymenobacter sp. isolated from the air.</title>
        <authorList>
            <person name="Won M."/>
            <person name="Lee C.-M."/>
            <person name="Woen H.-Y."/>
            <person name="Kwon S.-W."/>
        </authorList>
    </citation>
    <scope>NUCLEOTIDE SEQUENCE</scope>
    <source>
        <strain evidence="1">5116S-3</strain>
    </source>
</reference>
<keyword evidence="2" id="KW-1185">Reference proteome</keyword>
<dbReference type="Proteomes" id="UP000831796">
    <property type="component" value="Chromosome"/>
</dbReference>
<organism evidence="1 2">
    <name type="scientific">Hymenobacter cellulosilyticus</name>
    <dbReference type="NCBI Taxonomy" id="2932248"/>
    <lineage>
        <taxon>Bacteria</taxon>
        <taxon>Pseudomonadati</taxon>
        <taxon>Bacteroidota</taxon>
        <taxon>Cytophagia</taxon>
        <taxon>Cytophagales</taxon>
        <taxon>Hymenobacteraceae</taxon>
        <taxon>Hymenobacter</taxon>
    </lineage>
</organism>
<sequence length="177" mass="19765">MRKHNGMRPQDVVVLLRILTFSTTTWQGKDLAASLLISPAEISDALRRCQYARLLQADGRTVQQQALLWFLLHGLPYAFPAHPHDYVQGLPTAWSALPELSRLRSSSEPAYVWPDPEGPAWGLSVSPLYPTTPSAARLDAGWHELLALVDVLRLGTLPQREAAYELLSQRLLSHPVQ</sequence>
<dbReference type="EMBL" id="CP095046">
    <property type="protein sequence ID" value="UOQ74059.1"/>
    <property type="molecule type" value="Genomic_DNA"/>
</dbReference>
<gene>
    <name evidence="1" type="ORF">MUN79_09290</name>
</gene>
<proteinExistence type="predicted"/>
<evidence type="ECO:0000313" key="2">
    <source>
        <dbReference type="Proteomes" id="UP000831796"/>
    </source>
</evidence>
<dbReference type="KEGG" id="hcu:MUN79_09290"/>